<dbReference type="RefSeq" id="WP_128987038.1">
    <property type="nucleotide sequence ID" value="NZ_PDJZ01000011.1"/>
</dbReference>
<sequence length="191" mass="21827">MKWWEKTVEYKFIKEYVDINSFIAPLDGNEEKAGDAIFGENENFILIEFKKDKDSIKAEEKKFFDFTLASKTLSKNDEHHILVYGEINNQNLILNAKTYFSEKIIELSKEFSNGKTLKDFKEYLDAFLKYKKGSKVEGGAGSYGLVAGLTQEGSITKCLTLEEFSTEMSLNLNIEKENNIEPYVHFGPGSL</sequence>
<dbReference type="OrthoDB" id="8451187at2"/>
<name>A0A4Q0ZB63_9BACT</name>
<dbReference type="EMBL" id="PDJZ01000011">
    <property type="protein sequence ID" value="RXJ83429.1"/>
    <property type="molecule type" value="Genomic_DNA"/>
</dbReference>
<proteinExistence type="predicted"/>
<reference evidence="1 2" key="1">
    <citation type="submission" date="2017-10" db="EMBL/GenBank/DDBJ databases">
        <title>Genomics of the genus Arcobacter.</title>
        <authorList>
            <person name="Perez-Cataluna A."/>
            <person name="Figueras M.J."/>
        </authorList>
    </citation>
    <scope>NUCLEOTIDE SEQUENCE [LARGE SCALE GENOMIC DNA]</scope>
    <source>
        <strain evidence="1 2">F26</strain>
    </source>
</reference>
<comment type="caution">
    <text evidence="1">The sequence shown here is derived from an EMBL/GenBank/DDBJ whole genome shotgun (WGS) entry which is preliminary data.</text>
</comment>
<dbReference type="Proteomes" id="UP000290870">
    <property type="component" value="Unassembled WGS sequence"/>
</dbReference>
<gene>
    <name evidence="1" type="ORF">CRU90_09430</name>
</gene>
<dbReference type="AlphaFoldDB" id="A0A4Q0ZB63"/>
<evidence type="ECO:0000313" key="2">
    <source>
        <dbReference type="Proteomes" id="UP000290870"/>
    </source>
</evidence>
<accession>A0A4Q0ZB63</accession>
<organism evidence="1 2">
    <name type="scientific">Arcobacter cloacae</name>
    <dbReference type="NCBI Taxonomy" id="1054034"/>
    <lineage>
        <taxon>Bacteria</taxon>
        <taxon>Pseudomonadati</taxon>
        <taxon>Campylobacterota</taxon>
        <taxon>Epsilonproteobacteria</taxon>
        <taxon>Campylobacterales</taxon>
        <taxon>Arcobacteraceae</taxon>
        <taxon>Arcobacter</taxon>
    </lineage>
</organism>
<protein>
    <submittedName>
        <fullName evidence="1">Uncharacterized protein</fullName>
    </submittedName>
</protein>
<evidence type="ECO:0000313" key="1">
    <source>
        <dbReference type="EMBL" id="RXJ83429.1"/>
    </source>
</evidence>